<organism evidence="7 9">
    <name type="scientific">Paracoccus saliphilus</name>
    <dbReference type="NCBI Taxonomy" id="405559"/>
    <lineage>
        <taxon>Bacteria</taxon>
        <taxon>Pseudomonadati</taxon>
        <taxon>Pseudomonadota</taxon>
        <taxon>Alphaproteobacteria</taxon>
        <taxon>Rhodobacterales</taxon>
        <taxon>Paracoccaceae</taxon>
        <taxon>Paracoccus</taxon>
    </lineage>
</organism>
<feature type="signal peptide" evidence="5">
    <location>
        <begin position="1"/>
        <end position="23"/>
    </location>
</feature>
<dbReference type="AlphaFoldDB" id="A0AA45W6M0"/>
<dbReference type="EMBL" id="FTOU01000013">
    <property type="protein sequence ID" value="SIT03294.1"/>
    <property type="molecule type" value="Genomic_DNA"/>
</dbReference>
<dbReference type="Proteomes" id="UP000186216">
    <property type="component" value="Unassembled WGS sequence"/>
</dbReference>
<sequence length="161" mass="16706">MLRHATSAVLAALLALASAMPLAADTAPQDVAFGEYGSIETPLSDTAGDPEKGAEIYADKGSGNCVACHAISDRSDAEFQGTIGPALDGAGDRWDEAQLRGIVADAKKTFPESMMPGFYKTSGFIRPGDAFTGDAGSEPLPPLLTAQQVEDVIAYLATLKE</sequence>
<evidence type="ECO:0000256" key="1">
    <source>
        <dbReference type="ARBA" id="ARBA00022617"/>
    </source>
</evidence>
<dbReference type="InterPro" id="IPR036909">
    <property type="entry name" value="Cyt_c-like_dom_sf"/>
</dbReference>
<evidence type="ECO:0000313" key="10">
    <source>
        <dbReference type="Proteomes" id="UP001215549"/>
    </source>
</evidence>
<protein>
    <submittedName>
        <fullName evidence="8">Sulfur oxidation c-type cytochrome SoxX</fullName>
    </submittedName>
    <submittedName>
        <fullName evidence="7">Sulfur-oxidizing protein SoxX</fullName>
    </submittedName>
</protein>
<proteinExistence type="predicted"/>
<dbReference type="NCBIfam" id="TIGR04485">
    <property type="entry name" value="thiosulf_SoxX"/>
    <property type="match status" value="1"/>
</dbReference>
<dbReference type="PROSITE" id="PS51007">
    <property type="entry name" value="CYTC"/>
    <property type="match status" value="1"/>
</dbReference>
<evidence type="ECO:0000256" key="4">
    <source>
        <dbReference type="PROSITE-ProRule" id="PRU00433"/>
    </source>
</evidence>
<evidence type="ECO:0000259" key="6">
    <source>
        <dbReference type="PROSITE" id="PS51007"/>
    </source>
</evidence>
<feature type="chain" id="PRO_5041296992" evidence="5">
    <location>
        <begin position="24"/>
        <end position="161"/>
    </location>
</feature>
<dbReference type="SUPFAM" id="SSF46626">
    <property type="entry name" value="Cytochrome c"/>
    <property type="match status" value="1"/>
</dbReference>
<evidence type="ECO:0000313" key="8">
    <source>
        <dbReference type="EMBL" id="WCR02891.1"/>
    </source>
</evidence>
<evidence type="ECO:0000256" key="2">
    <source>
        <dbReference type="ARBA" id="ARBA00022723"/>
    </source>
</evidence>
<dbReference type="Gene3D" id="1.10.760.10">
    <property type="entry name" value="Cytochrome c-like domain"/>
    <property type="match status" value="1"/>
</dbReference>
<keyword evidence="1 4" id="KW-0349">Heme</keyword>
<dbReference type="GO" id="GO:0046872">
    <property type="term" value="F:metal ion binding"/>
    <property type="evidence" value="ECO:0007669"/>
    <property type="project" value="UniProtKB-KW"/>
</dbReference>
<keyword evidence="10" id="KW-1185">Reference proteome</keyword>
<evidence type="ECO:0000256" key="5">
    <source>
        <dbReference type="SAM" id="SignalP"/>
    </source>
</evidence>
<accession>A0AA45W6M0</accession>
<evidence type="ECO:0000313" key="7">
    <source>
        <dbReference type="EMBL" id="SIT03294.1"/>
    </source>
</evidence>
<dbReference type="GO" id="GO:0020037">
    <property type="term" value="F:heme binding"/>
    <property type="evidence" value="ECO:0007669"/>
    <property type="project" value="InterPro"/>
</dbReference>
<dbReference type="InterPro" id="IPR009056">
    <property type="entry name" value="Cyt_c-like_dom"/>
</dbReference>
<keyword evidence="2 4" id="KW-0479">Metal-binding</keyword>
<evidence type="ECO:0000313" key="9">
    <source>
        <dbReference type="Proteomes" id="UP000186216"/>
    </source>
</evidence>
<dbReference type="Proteomes" id="UP001215549">
    <property type="component" value="Chromosome"/>
</dbReference>
<keyword evidence="5" id="KW-0732">Signal</keyword>
<reference evidence="7 9" key="1">
    <citation type="submission" date="2017-01" db="EMBL/GenBank/DDBJ databases">
        <authorList>
            <person name="Varghese N."/>
            <person name="Submissions S."/>
        </authorList>
    </citation>
    <scope>NUCLEOTIDE SEQUENCE [LARGE SCALE GENOMIC DNA]</scope>
    <source>
        <strain evidence="7 9">DSM 18447</strain>
    </source>
</reference>
<feature type="domain" description="Cytochrome c" evidence="6">
    <location>
        <begin position="48"/>
        <end position="160"/>
    </location>
</feature>
<dbReference type="EMBL" id="CP067140">
    <property type="protein sequence ID" value="WCR02891.1"/>
    <property type="molecule type" value="Genomic_DNA"/>
</dbReference>
<dbReference type="InterPro" id="IPR030999">
    <property type="entry name" value="Thiosulf_SoxX"/>
</dbReference>
<reference evidence="8 10" key="2">
    <citation type="submission" date="2021-01" db="EMBL/GenBank/DDBJ databases">
        <title>Biogeographic distribution of Paracoccus.</title>
        <authorList>
            <person name="Hollensteiner J."/>
            <person name="Leineberger J."/>
            <person name="Brinkhoff T."/>
            <person name="Daniel R."/>
        </authorList>
    </citation>
    <scope>NUCLEOTIDE SEQUENCE [LARGE SCALE GENOMIC DNA]</scope>
    <source>
        <strain evidence="8 10">DSM 18447</strain>
    </source>
</reference>
<gene>
    <name evidence="8" type="primary">soxX</name>
    <name evidence="8" type="ORF">JHX88_19090</name>
    <name evidence="7" type="ORF">SAMN05421772_11342</name>
</gene>
<dbReference type="RefSeq" id="WP_076527295.1">
    <property type="nucleotide sequence ID" value="NZ_CP067140.1"/>
</dbReference>
<evidence type="ECO:0000256" key="3">
    <source>
        <dbReference type="ARBA" id="ARBA00023004"/>
    </source>
</evidence>
<keyword evidence="3 4" id="KW-0408">Iron</keyword>
<dbReference type="GO" id="GO:0009055">
    <property type="term" value="F:electron transfer activity"/>
    <property type="evidence" value="ECO:0007669"/>
    <property type="project" value="InterPro"/>
</dbReference>
<name>A0AA45W6M0_9RHOB</name>
<dbReference type="Pfam" id="PF00034">
    <property type="entry name" value="Cytochrom_C"/>
    <property type="match status" value="1"/>
</dbReference>